<accession>A0A0H4VUS9</accession>
<proteinExistence type="predicted"/>
<dbReference type="InterPro" id="IPR000485">
    <property type="entry name" value="AsnC-type_HTH_dom"/>
</dbReference>
<dbReference type="RefSeq" id="WP_053106480.1">
    <property type="nucleotide sequence ID" value="NZ_CP011310.1"/>
</dbReference>
<dbReference type="InterPro" id="IPR011991">
    <property type="entry name" value="ArsR-like_HTH"/>
</dbReference>
<evidence type="ECO:0000256" key="3">
    <source>
        <dbReference type="ARBA" id="ARBA00023163"/>
    </source>
</evidence>
<feature type="domain" description="HTH asnC-type" evidence="4">
    <location>
        <begin position="7"/>
        <end position="68"/>
    </location>
</feature>
<dbReference type="PATRIC" id="fig|1648404.4.peg.35"/>
<dbReference type="InterPro" id="IPR036390">
    <property type="entry name" value="WH_DNA-bd_sf"/>
</dbReference>
<sequence>MPQKPSLDRIDRKILDILQRDGRISNQRLSEAVALSPSACLARLRRLEKEEVITGYKAQVDAAKLGPNLTVFAEIVATAHDPASTRRIEQALADIPEAIEAHQVSGSYDFLVRFLVPDMEFWTNLADELADGELKIETVRTVAVMRRIKGWVGVPLGAT</sequence>
<dbReference type="SUPFAM" id="SSF46785">
    <property type="entry name" value="Winged helix' DNA-binding domain"/>
    <property type="match status" value="1"/>
</dbReference>
<dbReference type="PROSITE" id="PS50956">
    <property type="entry name" value="HTH_ASNC_2"/>
    <property type="match status" value="1"/>
</dbReference>
<dbReference type="AlphaFoldDB" id="A0A0H4VUS9"/>
<dbReference type="Pfam" id="PF01037">
    <property type="entry name" value="AsnC_trans_reg"/>
    <property type="match status" value="1"/>
</dbReference>
<dbReference type="Proteomes" id="UP000059113">
    <property type="component" value="Chromosome"/>
</dbReference>
<evidence type="ECO:0000313" key="5">
    <source>
        <dbReference type="EMBL" id="AKQ40798.1"/>
    </source>
</evidence>
<keyword evidence="6" id="KW-1185">Reference proteome</keyword>
<dbReference type="PANTHER" id="PTHR30154">
    <property type="entry name" value="LEUCINE-RESPONSIVE REGULATORY PROTEIN"/>
    <property type="match status" value="1"/>
</dbReference>
<dbReference type="PANTHER" id="PTHR30154:SF34">
    <property type="entry name" value="TRANSCRIPTIONAL REGULATOR AZLB"/>
    <property type="match status" value="1"/>
</dbReference>
<evidence type="ECO:0000256" key="1">
    <source>
        <dbReference type="ARBA" id="ARBA00023015"/>
    </source>
</evidence>
<organism evidence="5 6">
    <name type="scientific">Aurantiacibacter atlanticus</name>
    <dbReference type="NCBI Taxonomy" id="1648404"/>
    <lineage>
        <taxon>Bacteria</taxon>
        <taxon>Pseudomonadati</taxon>
        <taxon>Pseudomonadota</taxon>
        <taxon>Alphaproteobacteria</taxon>
        <taxon>Sphingomonadales</taxon>
        <taxon>Erythrobacteraceae</taxon>
        <taxon>Aurantiacibacter</taxon>
    </lineage>
</organism>
<keyword evidence="3" id="KW-0804">Transcription</keyword>
<dbReference type="GO" id="GO:0043200">
    <property type="term" value="P:response to amino acid"/>
    <property type="evidence" value="ECO:0007669"/>
    <property type="project" value="TreeGrafter"/>
</dbReference>
<dbReference type="PRINTS" id="PR00033">
    <property type="entry name" value="HTHASNC"/>
</dbReference>
<dbReference type="OrthoDB" id="9802341at2"/>
<dbReference type="EMBL" id="CP011310">
    <property type="protein sequence ID" value="AKQ40798.1"/>
    <property type="molecule type" value="Genomic_DNA"/>
</dbReference>
<dbReference type="InterPro" id="IPR019888">
    <property type="entry name" value="Tscrpt_reg_AsnC-like"/>
</dbReference>
<dbReference type="KEGG" id="ery:CP97_00165"/>
<gene>
    <name evidence="5" type="ORF">CP97_00165</name>
</gene>
<reference evidence="6" key="2">
    <citation type="submission" date="2015-04" db="EMBL/GenBank/DDBJ databases">
        <title>The complete genome sequence of Erythrobacter sp. s21-N3.</title>
        <authorList>
            <person name="Zhuang L."/>
            <person name="Liu Y."/>
            <person name="Shao Z."/>
        </authorList>
    </citation>
    <scope>NUCLEOTIDE SEQUENCE [LARGE SCALE GENOMIC DNA]</scope>
    <source>
        <strain evidence="6">s21-N3</strain>
    </source>
</reference>
<evidence type="ECO:0000259" key="4">
    <source>
        <dbReference type="PROSITE" id="PS50956"/>
    </source>
</evidence>
<dbReference type="GO" id="GO:0043565">
    <property type="term" value="F:sequence-specific DNA binding"/>
    <property type="evidence" value="ECO:0007669"/>
    <property type="project" value="InterPro"/>
</dbReference>
<name>A0A0H4VUS9_9SPHN</name>
<protein>
    <submittedName>
        <fullName evidence="5">Transcriptional regulator, AsnC family protein</fullName>
    </submittedName>
</protein>
<evidence type="ECO:0000313" key="6">
    <source>
        <dbReference type="Proteomes" id="UP000059113"/>
    </source>
</evidence>
<dbReference type="Gene3D" id="3.30.70.920">
    <property type="match status" value="1"/>
</dbReference>
<reference evidence="5 6" key="1">
    <citation type="journal article" date="2015" name="Int. J. Syst. Evol. Microbiol.">
        <title>Erythrobacter atlanticus sp. nov., a bacterium from ocean sediment able to degrade polycyclic aromatic hydrocarbons.</title>
        <authorList>
            <person name="Zhuang L."/>
            <person name="Liu Y."/>
            <person name="Wang L."/>
            <person name="Wang W."/>
            <person name="Shao Z."/>
        </authorList>
    </citation>
    <scope>NUCLEOTIDE SEQUENCE [LARGE SCALE GENOMIC DNA]</scope>
    <source>
        <strain evidence="6">s21-N3</strain>
    </source>
</reference>
<dbReference type="InterPro" id="IPR011008">
    <property type="entry name" value="Dimeric_a/b-barrel"/>
</dbReference>
<dbReference type="InterPro" id="IPR036388">
    <property type="entry name" value="WH-like_DNA-bd_sf"/>
</dbReference>
<dbReference type="Gene3D" id="1.10.10.10">
    <property type="entry name" value="Winged helix-like DNA-binding domain superfamily/Winged helix DNA-binding domain"/>
    <property type="match status" value="1"/>
</dbReference>
<dbReference type="Pfam" id="PF13412">
    <property type="entry name" value="HTH_24"/>
    <property type="match status" value="1"/>
</dbReference>
<dbReference type="GO" id="GO:0006355">
    <property type="term" value="P:regulation of DNA-templated transcription"/>
    <property type="evidence" value="ECO:0007669"/>
    <property type="project" value="UniProtKB-ARBA"/>
</dbReference>
<dbReference type="SUPFAM" id="SSF54909">
    <property type="entry name" value="Dimeric alpha+beta barrel"/>
    <property type="match status" value="1"/>
</dbReference>
<keyword evidence="1" id="KW-0805">Transcription regulation</keyword>
<evidence type="ECO:0000256" key="2">
    <source>
        <dbReference type="ARBA" id="ARBA00023125"/>
    </source>
</evidence>
<dbReference type="CDD" id="cd00090">
    <property type="entry name" value="HTH_ARSR"/>
    <property type="match status" value="1"/>
</dbReference>
<dbReference type="GO" id="GO:0005829">
    <property type="term" value="C:cytosol"/>
    <property type="evidence" value="ECO:0007669"/>
    <property type="project" value="TreeGrafter"/>
</dbReference>
<dbReference type="InterPro" id="IPR019887">
    <property type="entry name" value="Tscrpt_reg_AsnC/Lrp_C"/>
</dbReference>
<dbReference type="STRING" id="1648404.CP97_00165"/>
<keyword evidence="2" id="KW-0238">DNA-binding</keyword>
<dbReference type="SMART" id="SM00344">
    <property type="entry name" value="HTH_ASNC"/>
    <property type="match status" value="1"/>
</dbReference>